<dbReference type="PANTHER" id="PTHR10344">
    <property type="entry name" value="THYMIDYLATE KINASE"/>
    <property type="match status" value="1"/>
</dbReference>
<evidence type="ECO:0000259" key="9">
    <source>
        <dbReference type="Pfam" id="PF02223"/>
    </source>
</evidence>
<keyword evidence="5 8" id="KW-0418">Kinase</keyword>
<keyword evidence="2 8" id="KW-0808">Transferase</keyword>
<reference evidence="10 11" key="1">
    <citation type="journal article" date="2016" name="Nat. Commun.">
        <title>Thousands of microbial genomes shed light on interconnected biogeochemical processes in an aquifer system.</title>
        <authorList>
            <person name="Anantharaman K."/>
            <person name="Brown C.T."/>
            <person name="Hug L.A."/>
            <person name="Sharon I."/>
            <person name="Castelle C.J."/>
            <person name="Probst A.J."/>
            <person name="Thomas B.C."/>
            <person name="Singh A."/>
            <person name="Wilkins M.J."/>
            <person name="Karaoz U."/>
            <person name="Brodie E.L."/>
            <person name="Williams K.H."/>
            <person name="Hubbard S.S."/>
            <person name="Banfield J.F."/>
        </authorList>
    </citation>
    <scope>NUCLEOTIDE SEQUENCE [LARGE SCALE GENOMIC DNA]</scope>
</reference>
<keyword evidence="3 8" id="KW-0545">Nucleotide biosynthesis</keyword>
<sequence>MLDTKRGKFIVLEGTDGSGKTEQFNRLVLRLPAECRVQAVDFPRYAEPSSHFITKYLKGRYGGIEDVGPRAASMFYALDRFDASFKMREWLHEGRIVVGNRYMGSNLGHQGAKIADDREREALFRWLYELEYEILKIPKPDLNIILYVPAEIAYELIAKKSAREYLKGAKRDIHEANLEHLKAAARSYAHAAKLFPSDFVVVECAPNGKLLLIEEVHEKVWAVAQKALEM</sequence>
<dbReference type="PANTHER" id="PTHR10344:SF4">
    <property type="entry name" value="UMP-CMP KINASE 2, MITOCHONDRIAL"/>
    <property type="match status" value="1"/>
</dbReference>
<comment type="caution">
    <text evidence="10">The sequence shown here is derived from an EMBL/GenBank/DDBJ whole genome shotgun (WGS) entry which is preliminary data.</text>
</comment>
<organism evidence="10 11">
    <name type="scientific">Candidatus Liptonbacteria bacterium RIFCSPLOWO2_01_FULL_52_25</name>
    <dbReference type="NCBI Taxonomy" id="1798650"/>
    <lineage>
        <taxon>Bacteria</taxon>
        <taxon>Candidatus Liptoniibacteriota</taxon>
    </lineage>
</organism>
<protein>
    <recommendedName>
        <fullName evidence="8">Thymidylate kinase</fullName>
        <ecNumber evidence="8">2.7.4.9</ecNumber>
    </recommendedName>
    <alternativeName>
        <fullName evidence="8">dTMP kinase</fullName>
    </alternativeName>
</protein>
<dbReference type="Pfam" id="PF02223">
    <property type="entry name" value="Thymidylate_kin"/>
    <property type="match status" value="1"/>
</dbReference>
<comment type="catalytic activity">
    <reaction evidence="7 8">
        <text>dTMP + ATP = dTDP + ADP</text>
        <dbReference type="Rhea" id="RHEA:13517"/>
        <dbReference type="ChEBI" id="CHEBI:30616"/>
        <dbReference type="ChEBI" id="CHEBI:58369"/>
        <dbReference type="ChEBI" id="CHEBI:63528"/>
        <dbReference type="ChEBI" id="CHEBI:456216"/>
        <dbReference type="EC" id="2.7.4.9"/>
    </reaction>
</comment>
<gene>
    <name evidence="8" type="primary">tmk</name>
    <name evidence="10" type="ORF">A2945_03805</name>
</gene>
<evidence type="ECO:0000313" key="11">
    <source>
        <dbReference type="Proteomes" id="UP000178880"/>
    </source>
</evidence>
<dbReference type="SUPFAM" id="SSF52540">
    <property type="entry name" value="P-loop containing nucleoside triphosphate hydrolases"/>
    <property type="match status" value="1"/>
</dbReference>
<evidence type="ECO:0000256" key="8">
    <source>
        <dbReference type="HAMAP-Rule" id="MF_00165"/>
    </source>
</evidence>
<dbReference type="GO" id="GO:0006227">
    <property type="term" value="P:dUDP biosynthetic process"/>
    <property type="evidence" value="ECO:0007669"/>
    <property type="project" value="TreeGrafter"/>
</dbReference>
<dbReference type="Proteomes" id="UP000178880">
    <property type="component" value="Unassembled WGS sequence"/>
</dbReference>
<dbReference type="STRING" id="1798650.A2945_03805"/>
<comment type="function">
    <text evidence="8">Phosphorylation of dTMP to form dTDP in both de novo and salvage pathways of dTTP synthesis.</text>
</comment>
<evidence type="ECO:0000256" key="7">
    <source>
        <dbReference type="ARBA" id="ARBA00048743"/>
    </source>
</evidence>
<keyword evidence="6 8" id="KW-0067">ATP-binding</keyword>
<dbReference type="Gene3D" id="3.40.50.300">
    <property type="entry name" value="P-loop containing nucleotide triphosphate hydrolases"/>
    <property type="match status" value="1"/>
</dbReference>
<evidence type="ECO:0000256" key="1">
    <source>
        <dbReference type="ARBA" id="ARBA00009776"/>
    </source>
</evidence>
<dbReference type="AlphaFoldDB" id="A0A1G2CGB8"/>
<evidence type="ECO:0000256" key="5">
    <source>
        <dbReference type="ARBA" id="ARBA00022777"/>
    </source>
</evidence>
<dbReference type="InterPro" id="IPR039430">
    <property type="entry name" value="Thymidylate_kin-like_dom"/>
</dbReference>
<name>A0A1G2CGB8_9BACT</name>
<feature type="binding site" evidence="8">
    <location>
        <begin position="14"/>
        <end position="21"/>
    </location>
    <ligand>
        <name>ATP</name>
        <dbReference type="ChEBI" id="CHEBI:30616"/>
    </ligand>
</feature>
<dbReference type="GO" id="GO:0006233">
    <property type="term" value="P:dTDP biosynthetic process"/>
    <property type="evidence" value="ECO:0007669"/>
    <property type="project" value="InterPro"/>
</dbReference>
<evidence type="ECO:0000256" key="4">
    <source>
        <dbReference type="ARBA" id="ARBA00022741"/>
    </source>
</evidence>
<feature type="domain" description="Thymidylate kinase-like" evidence="9">
    <location>
        <begin position="12"/>
        <end position="204"/>
    </location>
</feature>
<dbReference type="InterPro" id="IPR027417">
    <property type="entry name" value="P-loop_NTPase"/>
</dbReference>
<dbReference type="GO" id="GO:0004798">
    <property type="term" value="F:dTMP kinase activity"/>
    <property type="evidence" value="ECO:0007669"/>
    <property type="project" value="UniProtKB-UniRule"/>
</dbReference>
<dbReference type="InterPro" id="IPR018094">
    <property type="entry name" value="Thymidylate_kinase"/>
</dbReference>
<proteinExistence type="inferred from homology"/>
<dbReference type="EC" id="2.7.4.9" evidence="8"/>
<comment type="similarity">
    <text evidence="1 8">Belongs to the thymidylate kinase family.</text>
</comment>
<dbReference type="HAMAP" id="MF_00165">
    <property type="entry name" value="Thymidylate_kinase"/>
    <property type="match status" value="1"/>
</dbReference>
<evidence type="ECO:0000256" key="6">
    <source>
        <dbReference type="ARBA" id="ARBA00022840"/>
    </source>
</evidence>
<dbReference type="GO" id="GO:0005829">
    <property type="term" value="C:cytosol"/>
    <property type="evidence" value="ECO:0007669"/>
    <property type="project" value="TreeGrafter"/>
</dbReference>
<dbReference type="EMBL" id="MHLA01000001">
    <property type="protein sequence ID" value="OGZ00439.1"/>
    <property type="molecule type" value="Genomic_DNA"/>
</dbReference>
<evidence type="ECO:0000256" key="3">
    <source>
        <dbReference type="ARBA" id="ARBA00022727"/>
    </source>
</evidence>
<accession>A0A1G2CGB8</accession>
<evidence type="ECO:0000256" key="2">
    <source>
        <dbReference type="ARBA" id="ARBA00022679"/>
    </source>
</evidence>
<keyword evidence="4 8" id="KW-0547">Nucleotide-binding</keyword>
<evidence type="ECO:0000313" key="10">
    <source>
        <dbReference type="EMBL" id="OGZ00439.1"/>
    </source>
</evidence>
<dbReference type="GO" id="GO:0006235">
    <property type="term" value="P:dTTP biosynthetic process"/>
    <property type="evidence" value="ECO:0007669"/>
    <property type="project" value="UniProtKB-UniRule"/>
</dbReference>
<dbReference type="GO" id="GO:0005524">
    <property type="term" value="F:ATP binding"/>
    <property type="evidence" value="ECO:0007669"/>
    <property type="project" value="UniProtKB-UniRule"/>
</dbReference>